<evidence type="ECO:0000256" key="1">
    <source>
        <dbReference type="ARBA" id="ARBA00022741"/>
    </source>
</evidence>
<dbReference type="PANTHER" id="PTHR10751">
    <property type="entry name" value="GUANYLATE BINDING PROTEIN"/>
    <property type="match status" value="1"/>
</dbReference>
<evidence type="ECO:0000313" key="8">
    <source>
        <dbReference type="EMBL" id="CAI2386328.1"/>
    </source>
</evidence>
<evidence type="ECO:0000256" key="4">
    <source>
        <dbReference type="PROSITE-ProRule" id="PRU01052"/>
    </source>
</evidence>
<keyword evidence="9" id="KW-1185">Reference proteome</keyword>
<keyword evidence="2" id="KW-0378">Hydrolase</keyword>
<dbReference type="Pfam" id="PF02841">
    <property type="entry name" value="GBP_C"/>
    <property type="match status" value="1"/>
</dbReference>
<feature type="compositionally biased region" description="Basic residues" evidence="6">
    <location>
        <begin position="10"/>
        <end position="24"/>
    </location>
</feature>
<dbReference type="EMBL" id="CAMPGE010028826">
    <property type="protein sequence ID" value="CAI2386328.1"/>
    <property type="molecule type" value="Genomic_DNA"/>
</dbReference>
<reference evidence="8" key="1">
    <citation type="submission" date="2023-07" db="EMBL/GenBank/DDBJ databases">
        <authorList>
            <consortium name="AG Swart"/>
            <person name="Singh M."/>
            <person name="Singh A."/>
            <person name="Seah K."/>
            <person name="Emmerich C."/>
        </authorList>
    </citation>
    <scope>NUCLEOTIDE SEQUENCE</scope>
    <source>
        <strain evidence="8">DP1</strain>
    </source>
</reference>
<evidence type="ECO:0000256" key="2">
    <source>
        <dbReference type="ARBA" id="ARBA00022801"/>
    </source>
</evidence>
<keyword evidence="1" id="KW-0547">Nucleotide-binding</keyword>
<evidence type="ECO:0000256" key="6">
    <source>
        <dbReference type="SAM" id="MobiDB-lite"/>
    </source>
</evidence>
<evidence type="ECO:0000259" key="7">
    <source>
        <dbReference type="PROSITE" id="PS51715"/>
    </source>
</evidence>
<dbReference type="GO" id="GO:0005525">
    <property type="term" value="F:GTP binding"/>
    <property type="evidence" value="ECO:0007669"/>
    <property type="project" value="UniProtKB-KW"/>
</dbReference>
<feature type="domain" description="GB1/RHD3-type G" evidence="7">
    <location>
        <begin position="86"/>
        <end position="233"/>
    </location>
</feature>
<feature type="region of interest" description="Disordered" evidence="6">
    <location>
        <begin position="757"/>
        <end position="778"/>
    </location>
</feature>
<dbReference type="Gene3D" id="3.40.50.300">
    <property type="entry name" value="P-loop containing nucleotide triphosphate hydrolases"/>
    <property type="match status" value="1"/>
</dbReference>
<protein>
    <recommendedName>
        <fullName evidence="7">GB1/RHD3-type G domain-containing protein</fullName>
    </recommendedName>
</protein>
<evidence type="ECO:0000256" key="3">
    <source>
        <dbReference type="ARBA" id="ARBA00023134"/>
    </source>
</evidence>
<sequence length="778" mass="90989">MEKFGDLRASRHRVKHSKMKSKNHRQYEQEEVKHARSRPDRFDPPQIDEESKYSAGIDEAIQLVEITEKGVCKINPIAMNIVKGIKTKVGIISVVGPYRTGKSFLLNRLLGQQDGFEIGPTVQSCTRGIWIWGKPVKVSEDMHVILMDTEGLGSCNRTMNIDIKIFTLSVLLSSMFVYNCLNAIDENALEVLSLVVNLAKYISNQKKNDSMDVYNQANYSPYFMWVVRDFSLQMMPSEELEKAGHDPATYWDKLENQEAAAKEYLEKSLEAIDLGTINEENKRTVTKKNEIRKAIKNFFHQREATCLFRPINEEEKLRIVNKIPYEDLRKPFRKQVEHLINKIYYNVKPKSINGQTLTGKMFAQMLEEYTSSMNNNGMPEINTAWDRVMDTEIKRVLQESTTKINYQLQEVVIDKMPMPLKQLISIERNVRKSALKLLYDPNIKNAPKDKLSRLQDKFIENLDEIFEGIFNENEIISKRQAKDLLPRMYQKIKAMINKGEFETIHDFSDIYGKMAISYFDNTNEPENYKIIQNFQINTVFEDLDEIMQTQVQRHESQNQEYETKLETKDHQIEHLNEQLKKEKTKNKDREQELRSKNMNIRSNLEEEIQMIKNQISNKDQQFESLGTMIKEGWNNSEQVLKEIKAKEIENIKATIALESQKKIKELETTHQQEQLHYKKEMKKALEKTLAGLKMSYEDEIRLLKKNVKDQDKKITLLKKMCVRKDTQIQMLEEKAQSNEKQDKLQKEHRDILFELARAFKEGTTPGKDSTTNESATPY</sequence>
<dbReference type="InterPro" id="IPR015894">
    <property type="entry name" value="Guanylate-bd_N"/>
</dbReference>
<evidence type="ECO:0000256" key="5">
    <source>
        <dbReference type="SAM" id="Coils"/>
    </source>
</evidence>
<proteinExistence type="inferred from homology"/>
<keyword evidence="5" id="KW-0175">Coiled coil</keyword>
<dbReference type="GO" id="GO:0003924">
    <property type="term" value="F:GTPase activity"/>
    <property type="evidence" value="ECO:0007669"/>
    <property type="project" value="InterPro"/>
</dbReference>
<comment type="caution">
    <text evidence="8">The sequence shown here is derived from an EMBL/GenBank/DDBJ whole genome shotgun (WGS) entry which is preliminary data.</text>
</comment>
<comment type="similarity">
    <text evidence="4">Belongs to the TRAFAC class dynamin-like GTPase superfamily. GB1/RHD3 GTPase family.</text>
</comment>
<dbReference type="Pfam" id="PF02263">
    <property type="entry name" value="GBP"/>
    <property type="match status" value="1"/>
</dbReference>
<dbReference type="SUPFAM" id="SSF52540">
    <property type="entry name" value="P-loop containing nucleoside triphosphate hydrolases"/>
    <property type="match status" value="1"/>
</dbReference>
<dbReference type="Proteomes" id="UP001295684">
    <property type="component" value="Unassembled WGS sequence"/>
</dbReference>
<feature type="region of interest" description="Disordered" evidence="6">
    <location>
        <begin position="1"/>
        <end position="49"/>
    </location>
</feature>
<feature type="compositionally biased region" description="Basic and acidic residues" evidence="6">
    <location>
        <begin position="25"/>
        <end position="43"/>
    </location>
</feature>
<dbReference type="CDD" id="cd01851">
    <property type="entry name" value="GBP"/>
    <property type="match status" value="1"/>
</dbReference>
<dbReference type="Gene3D" id="1.20.1000.10">
    <property type="entry name" value="Guanylate-binding protein, C-terminal domain"/>
    <property type="match status" value="1"/>
</dbReference>
<feature type="coiled-coil region" evidence="5">
    <location>
        <begin position="551"/>
        <end position="621"/>
    </location>
</feature>
<gene>
    <name evidence="8" type="ORF">ECRASSUSDP1_LOCUS27940</name>
</gene>
<accession>A0AAD1Y883</accession>
<evidence type="ECO:0000313" key="9">
    <source>
        <dbReference type="Proteomes" id="UP001295684"/>
    </source>
</evidence>
<dbReference type="InterPro" id="IPR003191">
    <property type="entry name" value="Guanylate-bd/ATL_C"/>
</dbReference>
<dbReference type="InterPro" id="IPR030386">
    <property type="entry name" value="G_GB1_RHD3_dom"/>
</dbReference>
<dbReference type="AlphaFoldDB" id="A0AAD1Y883"/>
<feature type="compositionally biased region" description="Polar residues" evidence="6">
    <location>
        <begin position="766"/>
        <end position="778"/>
    </location>
</feature>
<dbReference type="PROSITE" id="PS51715">
    <property type="entry name" value="G_GB1_RHD3"/>
    <property type="match status" value="1"/>
</dbReference>
<organism evidence="8 9">
    <name type="scientific">Euplotes crassus</name>
    <dbReference type="NCBI Taxonomy" id="5936"/>
    <lineage>
        <taxon>Eukaryota</taxon>
        <taxon>Sar</taxon>
        <taxon>Alveolata</taxon>
        <taxon>Ciliophora</taxon>
        <taxon>Intramacronucleata</taxon>
        <taxon>Spirotrichea</taxon>
        <taxon>Hypotrichia</taxon>
        <taxon>Euplotida</taxon>
        <taxon>Euplotidae</taxon>
        <taxon>Moneuplotes</taxon>
    </lineage>
</organism>
<name>A0AAD1Y883_EUPCR</name>
<dbReference type="InterPro" id="IPR036543">
    <property type="entry name" value="Guanylate-bd_C_sf"/>
</dbReference>
<keyword evidence="3" id="KW-0342">GTP-binding</keyword>
<dbReference type="SUPFAM" id="SSF48340">
    <property type="entry name" value="Interferon-induced guanylate-binding protein 1 (GBP1), C-terminal domain"/>
    <property type="match status" value="1"/>
</dbReference>
<dbReference type="InterPro" id="IPR027417">
    <property type="entry name" value="P-loop_NTPase"/>
</dbReference>